<dbReference type="Gene3D" id="3.40.190.80">
    <property type="match status" value="1"/>
</dbReference>
<keyword evidence="7" id="KW-0378">Hydrolase</keyword>
<dbReference type="GO" id="GO:0046854">
    <property type="term" value="P:phosphatidylinositol phosphate biosynthetic process"/>
    <property type="evidence" value="ECO:0007669"/>
    <property type="project" value="InterPro"/>
</dbReference>
<dbReference type="Gene3D" id="3.30.540.10">
    <property type="entry name" value="Fructose-1,6-Bisphosphatase, subunit A, domain 1"/>
    <property type="match status" value="1"/>
</dbReference>
<feature type="binding site" evidence="5">
    <location>
        <position position="105"/>
    </location>
    <ligand>
        <name>Mg(2+)</name>
        <dbReference type="ChEBI" id="CHEBI:18420"/>
        <label>1</label>
        <note>catalytic</note>
    </ligand>
</feature>
<dbReference type="RefSeq" id="WP_179535134.1">
    <property type="nucleotide sequence ID" value="NZ_JACBYW010000003.1"/>
</dbReference>
<keyword evidence="4 5" id="KW-0460">Magnesium</keyword>
<keyword evidence="3 5" id="KW-0479">Metal-binding</keyword>
<sequence>MNVTSSQRAGRAEPALVSHALETAGRLANEAADVITATAGRDPRSPQAADPPFDWVTDTGRTLERHTRRILADNFPGVPVFGDEFDASTFGNDAAGLRWVVDPVDGTANYAAGVPWCAYSLAMLDDHGPVVGVVADPYRAQIYAAARGRGMRANGTPVRLGERRRDGSGLVCTEFTRHGPWDGMDRFITNAAADQVGVRVLGSPALAITQVALGQATAAVLPSYGEWDVAGALALAVEAGATVLDRNGHPATLPRGGLLVAAPEMTATAFGWWRQASGTRAPEEPEAGFAPGTPDRAPGAPPSVGDPERR</sequence>
<dbReference type="InterPro" id="IPR000760">
    <property type="entry name" value="Inositol_monophosphatase-like"/>
</dbReference>
<dbReference type="PANTHER" id="PTHR20854:SF4">
    <property type="entry name" value="INOSITOL-1-MONOPHOSPHATASE-RELATED"/>
    <property type="match status" value="1"/>
</dbReference>
<name>A0A852Z516_9ACTN</name>
<evidence type="ECO:0000256" key="2">
    <source>
        <dbReference type="ARBA" id="ARBA00013106"/>
    </source>
</evidence>
<dbReference type="PANTHER" id="PTHR20854">
    <property type="entry name" value="INOSITOL MONOPHOSPHATASE"/>
    <property type="match status" value="1"/>
</dbReference>
<dbReference type="PRINTS" id="PR00377">
    <property type="entry name" value="IMPHPHTASES"/>
</dbReference>
<dbReference type="EMBL" id="JACBYW010000003">
    <property type="protein sequence ID" value="NYH78666.1"/>
    <property type="molecule type" value="Genomic_DNA"/>
</dbReference>
<protein>
    <recommendedName>
        <fullName evidence="2">inositol-phosphate phosphatase</fullName>
        <ecNumber evidence="2">3.1.3.25</ecNumber>
    </recommendedName>
</protein>
<evidence type="ECO:0000313" key="7">
    <source>
        <dbReference type="EMBL" id="NYH78666.1"/>
    </source>
</evidence>
<dbReference type="GO" id="GO:0046872">
    <property type="term" value="F:metal ion binding"/>
    <property type="evidence" value="ECO:0007669"/>
    <property type="project" value="UniProtKB-KW"/>
</dbReference>
<feature type="region of interest" description="Disordered" evidence="6">
    <location>
        <begin position="276"/>
        <end position="310"/>
    </location>
</feature>
<comment type="caution">
    <text evidence="7">The sequence shown here is derived from an EMBL/GenBank/DDBJ whole genome shotgun (WGS) entry which is preliminary data.</text>
</comment>
<feature type="binding site" evidence="5">
    <location>
        <position position="102"/>
    </location>
    <ligand>
        <name>Mg(2+)</name>
        <dbReference type="ChEBI" id="CHEBI:18420"/>
        <label>1</label>
        <note>catalytic</note>
    </ligand>
</feature>
<dbReference type="AlphaFoldDB" id="A0A852Z516"/>
<dbReference type="SUPFAM" id="SSF56655">
    <property type="entry name" value="Carbohydrate phosphatase"/>
    <property type="match status" value="1"/>
</dbReference>
<dbReference type="Proteomes" id="UP000548304">
    <property type="component" value="Unassembled WGS sequence"/>
</dbReference>
<comment type="catalytic activity">
    <reaction evidence="1">
        <text>a myo-inositol phosphate + H2O = myo-inositol + phosphate</text>
        <dbReference type="Rhea" id="RHEA:24056"/>
        <dbReference type="ChEBI" id="CHEBI:15377"/>
        <dbReference type="ChEBI" id="CHEBI:17268"/>
        <dbReference type="ChEBI" id="CHEBI:43474"/>
        <dbReference type="ChEBI" id="CHEBI:84139"/>
        <dbReference type="EC" id="3.1.3.25"/>
    </reaction>
</comment>
<dbReference type="GO" id="GO:0007165">
    <property type="term" value="P:signal transduction"/>
    <property type="evidence" value="ECO:0007669"/>
    <property type="project" value="TreeGrafter"/>
</dbReference>
<dbReference type="EC" id="3.1.3.25" evidence="2"/>
<gene>
    <name evidence="7" type="ORF">FHR84_001991</name>
</gene>
<evidence type="ECO:0000256" key="3">
    <source>
        <dbReference type="ARBA" id="ARBA00022723"/>
    </source>
</evidence>
<accession>A0A852Z516</accession>
<reference evidence="7 8" key="1">
    <citation type="submission" date="2020-07" db="EMBL/GenBank/DDBJ databases">
        <title>Genomic Encyclopedia of Type Strains, Phase III (KMG-III): the genomes of soil and plant-associated and newly described type strains.</title>
        <authorList>
            <person name="Whitman W."/>
        </authorList>
    </citation>
    <scope>NUCLEOTIDE SEQUENCE [LARGE SCALE GENOMIC DNA]</scope>
    <source>
        <strain evidence="7 8">CECT 8576</strain>
    </source>
</reference>
<dbReference type="CDD" id="cd01637">
    <property type="entry name" value="IMPase_like"/>
    <property type="match status" value="1"/>
</dbReference>
<dbReference type="GO" id="GO:0008934">
    <property type="term" value="F:inositol monophosphate 1-phosphatase activity"/>
    <property type="evidence" value="ECO:0007669"/>
    <property type="project" value="TreeGrafter"/>
</dbReference>
<evidence type="ECO:0000256" key="4">
    <source>
        <dbReference type="ARBA" id="ARBA00022842"/>
    </source>
</evidence>
<dbReference type="Pfam" id="PF00459">
    <property type="entry name" value="Inositol_P"/>
    <property type="match status" value="1"/>
</dbReference>
<evidence type="ECO:0000256" key="1">
    <source>
        <dbReference type="ARBA" id="ARBA00001033"/>
    </source>
</evidence>
<evidence type="ECO:0000256" key="6">
    <source>
        <dbReference type="SAM" id="MobiDB-lite"/>
    </source>
</evidence>
<feature type="binding site" evidence="5">
    <location>
        <position position="228"/>
    </location>
    <ligand>
        <name>Mg(2+)</name>
        <dbReference type="ChEBI" id="CHEBI:18420"/>
        <label>1</label>
        <note>catalytic</note>
    </ligand>
</feature>
<organism evidence="7 8">
    <name type="scientific">Actinopolyspora biskrensis</name>
    <dbReference type="NCBI Taxonomy" id="1470178"/>
    <lineage>
        <taxon>Bacteria</taxon>
        <taxon>Bacillati</taxon>
        <taxon>Actinomycetota</taxon>
        <taxon>Actinomycetes</taxon>
        <taxon>Actinopolysporales</taxon>
        <taxon>Actinopolysporaceae</taxon>
        <taxon>Actinopolyspora</taxon>
    </lineage>
</organism>
<dbReference type="InterPro" id="IPR020550">
    <property type="entry name" value="Inositol_monophosphatase_CS"/>
</dbReference>
<comment type="cofactor">
    <cofactor evidence="5">
        <name>Mg(2+)</name>
        <dbReference type="ChEBI" id="CHEBI:18420"/>
    </cofactor>
</comment>
<keyword evidence="8" id="KW-1185">Reference proteome</keyword>
<dbReference type="GO" id="GO:0006020">
    <property type="term" value="P:inositol metabolic process"/>
    <property type="evidence" value="ECO:0007669"/>
    <property type="project" value="TreeGrafter"/>
</dbReference>
<dbReference type="PROSITE" id="PS00630">
    <property type="entry name" value="IMP_2"/>
    <property type="match status" value="1"/>
</dbReference>
<proteinExistence type="predicted"/>
<evidence type="ECO:0000256" key="5">
    <source>
        <dbReference type="PIRSR" id="PIRSR600760-2"/>
    </source>
</evidence>
<evidence type="ECO:0000313" key="8">
    <source>
        <dbReference type="Proteomes" id="UP000548304"/>
    </source>
</evidence>